<reference evidence="1" key="2">
    <citation type="journal article" date="2017" name="Nat. Ecol. Evol.">
        <title>Lineage-specific genetic innovations streamline the genomes of Armillaria species to pathogenesis.</title>
        <authorList>
            <consortium name="DOE Joint Genome Institute"/>
            <person name="Sipos G."/>
            <person name="Prasanna A.N."/>
            <person name="Walter M.C."/>
            <person name="O'Connor E."/>
            <person name="Balint B."/>
            <person name="Krizsan K."/>
            <person name="Kiss B."/>
            <person name="Hess J."/>
            <person name="Varga T."/>
            <person name="Slot J."/>
            <person name="Riley R."/>
            <person name="Boka B."/>
            <person name="Rigling D."/>
            <person name="Barry K."/>
            <person name="Lee J."/>
            <person name="Mihaltcheva S."/>
            <person name="LaButti K."/>
            <person name="Lipzen A."/>
            <person name="Waldron R."/>
            <person name="Moloney N.M."/>
            <person name="Sperisen C."/>
            <person name="Kredics L."/>
            <person name="Vagvolgyi C."/>
            <person name="Patrignani A."/>
            <person name="Fitzpatrick D."/>
            <person name="Nagy I."/>
            <person name="Doyle S."/>
            <person name="Anderson J."/>
            <person name="Grigoriev I.V."/>
            <person name="Guldener U."/>
            <person name="Munsterkotter M."/>
            <person name="Nagy L.G."/>
        </authorList>
    </citation>
    <scope>NUCLEOTIDE SEQUENCE [LARGE SCALE GENOMIC DNA]</scope>
    <source>
        <strain evidence="1">Ar21-2</strain>
    </source>
</reference>
<evidence type="ECO:0008006" key="4">
    <source>
        <dbReference type="Google" id="ProtNLM"/>
    </source>
</evidence>
<dbReference type="Proteomes" id="UP000217790">
    <property type="component" value="Unassembled WGS sequence"/>
</dbReference>
<dbReference type="STRING" id="47427.A0A2H3CJK0"/>
<proteinExistence type="predicted"/>
<reference evidence="3" key="1">
    <citation type="journal article" date="2017" name="Nat. Ecol. Evol.">
        <title>Genome expansion and lineage-specific genetic innovations in the forest pathogenic fungi Armillaria.</title>
        <authorList>
            <person name="Sipos G."/>
            <person name="Prasanna A.N."/>
            <person name="Walter M.C."/>
            <person name="O'Connor E."/>
            <person name="Balint B."/>
            <person name="Krizsan K."/>
            <person name="Kiss B."/>
            <person name="Hess J."/>
            <person name="Varga T."/>
            <person name="Slot J."/>
            <person name="Riley R."/>
            <person name="Boka B."/>
            <person name="Rigling D."/>
            <person name="Barry K."/>
            <person name="Lee J."/>
            <person name="Mihaltcheva S."/>
            <person name="LaButti K."/>
            <person name="Lipzen A."/>
            <person name="Waldron R."/>
            <person name="Moloney N.M."/>
            <person name="Sperisen C."/>
            <person name="Kredics L."/>
            <person name="Vagvoelgyi C."/>
            <person name="Patrignani A."/>
            <person name="Fitzpatrick D."/>
            <person name="Nagy I."/>
            <person name="Doyle S."/>
            <person name="Anderson J.B."/>
            <person name="Grigoriev I.V."/>
            <person name="Gueldener U."/>
            <person name="Muensterkoetter M."/>
            <person name="Nagy L.G."/>
        </authorList>
    </citation>
    <scope>NUCLEOTIDE SEQUENCE [LARGE SCALE GENOMIC DNA]</scope>
    <source>
        <strain evidence="3">Ar21-2</strain>
    </source>
</reference>
<evidence type="ECO:0000313" key="2">
    <source>
        <dbReference type="EMBL" id="PBK82063.1"/>
    </source>
</evidence>
<name>A0A2H3CJK0_ARMGA</name>
<evidence type="ECO:0000313" key="3">
    <source>
        <dbReference type="Proteomes" id="UP000217790"/>
    </source>
</evidence>
<dbReference type="EMBL" id="KZ293722">
    <property type="protein sequence ID" value="PBK82060.1"/>
    <property type="molecule type" value="Genomic_DNA"/>
</dbReference>
<sequence>VPTWDGNGDTIVAWMWKIDDLSAWSDKVFVQLRKIIPKQLTDSVEKWYFSLPMAHHEILEEDWDTMREAIAAFYMNCKWWEDHKAKALRATYCEWGHSRETPSEYYICKKELMTLASEVSDHELISEIMGGAPVVWHTVLNTESYETVVQFQNVIQFHEHTLMHLSH</sequence>
<dbReference type="OrthoDB" id="3203159at2759"/>
<dbReference type="AlphaFoldDB" id="A0A2H3CJK0"/>
<feature type="non-terminal residue" evidence="1">
    <location>
        <position position="1"/>
    </location>
</feature>
<keyword evidence="3" id="KW-1185">Reference proteome</keyword>
<organism evidence="1 3">
    <name type="scientific">Armillaria gallica</name>
    <name type="common">Bulbous honey fungus</name>
    <name type="synonym">Armillaria bulbosa</name>
    <dbReference type="NCBI Taxonomy" id="47427"/>
    <lineage>
        <taxon>Eukaryota</taxon>
        <taxon>Fungi</taxon>
        <taxon>Dikarya</taxon>
        <taxon>Basidiomycota</taxon>
        <taxon>Agaricomycotina</taxon>
        <taxon>Agaricomycetes</taxon>
        <taxon>Agaricomycetidae</taxon>
        <taxon>Agaricales</taxon>
        <taxon>Marasmiineae</taxon>
        <taxon>Physalacriaceae</taxon>
        <taxon>Armillaria</taxon>
    </lineage>
</organism>
<feature type="non-terminal residue" evidence="1">
    <location>
        <position position="167"/>
    </location>
</feature>
<accession>A0A2H3CJK0</accession>
<gene>
    <name evidence="2" type="ORF">ARMGADRAFT_869915</name>
    <name evidence="1" type="ORF">ARMGADRAFT_871751</name>
</gene>
<protein>
    <recommendedName>
        <fullName evidence="4">Retrotransposon gag domain-containing protein</fullName>
    </recommendedName>
</protein>
<dbReference type="EMBL" id="KZ293722">
    <property type="protein sequence ID" value="PBK82063.1"/>
    <property type="molecule type" value="Genomic_DNA"/>
</dbReference>
<dbReference type="InParanoid" id="A0A2H3CJK0"/>
<evidence type="ECO:0000313" key="1">
    <source>
        <dbReference type="EMBL" id="PBK82060.1"/>
    </source>
</evidence>